<dbReference type="PROSITE" id="PS00697">
    <property type="entry name" value="DNA_LIGASE_A1"/>
    <property type="match status" value="1"/>
</dbReference>
<dbReference type="PANTHER" id="PTHR45674">
    <property type="entry name" value="DNA LIGASE 1/3 FAMILY MEMBER"/>
    <property type="match status" value="1"/>
</dbReference>
<dbReference type="GO" id="GO:0006310">
    <property type="term" value="P:DNA recombination"/>
    <property type="evidence" value="ECO:0007669"/>
    <property type="project" value="UniProtKB-KW"/>
</dbReference>
<evidence type="ECO:0000256" key="4">
    <source>
        <dbReference type="ARBA" id="ARBA00022723"/>
    </source>
</evidence>
<proteinExistence type="inferred from homology"/>
<keyword evidence="1 14" id="KW-0436">Ligase</keyword>
<evidence type="ECO:0000259" key="16">
    <source>
        <dbReference type="PROSITE" id="PS50160"/>
    </source>
</evidence>
<protein>
    <recommendedName>
        <fullName evidence="14">DNA ligase</fullName>
        <ecNumber evidence="14">6.5.1.1</ecNumber>
    </recommendedName>
</protein>
<keyword evidence="11" id="KW-0131">Cell cycle</keyword>
<keyword evidence="18" id="KW-1185">Reference proteome</keyword>
<dbReference type="InterPro" id="IPR036599">
    <property type="entry name" value="DNA_ligase_N_sf"/>
</dbReference>
<dbReference type="InterPro" id="IPR012340">
    <property type="entry name" value="NA-bd_OB-fold"/>
</dbReference>
<comment type="similarity">
    <text evidence="15">Belongs to the ATP-dependent DNA ligase family.</text>
</comment>
<evidence type="ECO:0000256" key="10">
    <source>
        <dbReference type="ARBA" id="ARBA00023204"/>
    </source>
</evidence>
<dbReference type="Pfam" id="PF04675">
    <property type="entry name" value="DNA_ligase_A_N"/>
    <property type="match status" value="1"/>
</dbReference>
<keyword evidence="5 14" id="KW-0547">Nucleotide-binding</keyword>
<dbReference type="GO" id="GO:0003910">
    <property type="term" value="F:DNA ligase (ATP) activity"/>
    <property type="evidence" value="ECO:0007669"/>
    <property type="project" value="UniProtKB-EC"/>
</dbReference>
<dbReference type="NCBIfam" id="TIGR00574">
    <property type="entry name" value="dnl1"/>
    <property type="match status" value="1"/>
</dbReference>
<dbReference type="RefSeq" id="WP_179796667.1">
    <property type="nucleotide sequence ID" value="NZ_BAABHP010000001.1"/>
</dbReference>
<dbReference type="InterPro" id="IPR000977">
    <property type="entry name" value="DNA_ligase_ATP-dep"/>
</dbReference>
<dbReference type="AlphaFoldDB" id="A0A7Y9J8E3"/>
<accession>A0A7Y9J8E3</accession>
<dbReference type="FunFam" id="2.40.50.140:FF:000163">
    <property type="entry name" value="Probable DNA ligase"/>
    <property type="match status" value="1"/>
</dbReference>
<evidence type="ECO:0000256" key="6">
    <source>
        <dbReference type="ARBA" id="ARBA00022763"/>
    </source>
</evidence>
<evidence type="ECO:0000256" key="5">
    <source>
        <dbReference type="ARBA" id="ARBA00022741"/>
    </source>
</evidence>
<dbReference type="SUPFAM" id="SSF56091">
    <property type="entry name" value="DNA ligase/mRNA capping enzyme, catalytic domain"/>
    <property type="match status" value="1"/>
</dbReference>
<dbReference type="GO" id="GO:0006281">
    <property type="term" value="P:DNA repair"/>
    <property type="evidence" value="ECO:0007669"/>
    <property type="project" value="UniProtKB-KW"/>
</dbReference>
<dbReference type="InterPro" id="IPR012308">
    <property type="entry name" value="DNA_ligase_ATP-dep_N"/>
</dbReference>
<keyword evidence="2" id="KW-0132">Cell division</keyword>
<dbReference type="SUPFAM" id="SSF50249">
    <property type="entry name" value="Nucleic acid-binding proteins"/>
    <property type="match status" value="1"/>
</dbReference>
<evidence type="ECO:0000256" key="14">
    <source>
        <dbReference type="RuleBase" id="RU000617"/>
    </source>
</evidence>
<dbReference type="Gene3D" id="3.30.470.30">
    <property type="entry name" value="DNA ligase/mRNA capping enzyme"/>
    <property type="match status" value="1"/>
</dbReference>
<evidence type="ECO:0000256" key="9">
    <source>
        <dbReference type="ARBA" id="ARBA00023172"/>
    </source>
</evidence>
<keyword evidence="10 14" id="KW-0234">DNA repair</keyword>
<evidence type="ECO:0000256" key="15">
    <source>
        <dbReference type="RuleBase" id="RU004196"/>
    </source>
</evidence>
<comment type="caution">
    <text evidence="17">The sequence shown here is derived from an EMBL/GenBank/DDBJ whole genome shotgun (WGS) entry which is preliminary data.</text>
</comment>
<dbReference type="GO" id="GO:0051301">
    <property type="term" value="P:cell division"/>
    <property type="evidence" value="ECO:0007669"/>
    <property type="project" value="UniProtKB-KW"/>
</dbReference>
<evidence type="ECO:0000256" key="13">
    <source>
        <dbReference type="ARBA" id="ARBA00054532"/>
    </source>
</evidence>
<dbReference type="EMBL" id="JACCBN010000001">
    <property type="protein sequence ID" value="NYD39340.1"/>
    <property type="molecule type" value="Genomic_DNA"/>
</dbReference>
<evidence type="ECO:0000256" key="1">
    <source>
        <dbReference type="ARBA" id="ARBA00022598"/>
    </source>
</evidence>
<dbReference type="PANTHER" id="PTHR45674:SF13">
    <property type="entry name" value="DNA LIGASE-RELATED"/>
    <property type="match status" value="1"/>
</dbReference>
<keyword evidence="8" id="KW-0460">Magnesium</keyword>
<evidence type="ECO:0000313" key="17">
    <source>
        <dbReference type="EMBL" id="NYD39340.1"/>
    </source>
</evidence>
<evidence type="ECO:0000256" key="11">
    <source>
        <dbReference type="ARBA" id="ARBA00023306"/>
    </source>
</evidence>
<dbReference type="EC" id="6.5.1.1" evidence="14"/>
<evidence type="ECO:0000256" key="3">
    <source>
        <dbReference type="ARBA" id="ARBA00022705"/>
    </source>
</evidence>
<reference evidence="17 18" key="1">
    <citation type="submission" date="2020-07" db="EMBL/GenBank/DDBJ databases">
        <title>Sequencing the genomes of 1000 actinobacteria strains.</title>
        <authorList>
            <person name="Klenk H.-P."/>
        </authorList>
    </citation>
    <scope>NUCLEOTIDE SEQUENCE [LARGE SCALE GENOMIC DNA]</scope>
    <source>
        <strain evidence="17 18">DSM 45772</strain>
    </source>
</reference>
<keyword evidence="7 14" id="KW-0067">ATP-binding</keyword>
<name>A0A7Y9J8E3_9PSEU</name>
<evidence type="ECO:0000256" key="2">
    <source>
        <dbReference type="ARBA" id="ARBA00022618"/>
    </source>
</evidence>
<comment type="catalytic activity">
    <reaction evidence="12 14">
        <text>ATP + (deoxyribonucleotide)n-3'-hydroxyl + 5'-phospho-(deoxyribonucleotide)m = (deoxyribonucleotide)n+m + AMP + diphosphate.</text>
        <dbReference type="EC" id="6.5.1.1"/>
    </reaction>
</comment>
<dbReference type="GO" id="GO:0046872">
    <property type="term" value="F:metal ion binding"/>
    <property type="evidence" value="ECO:0007669"/>
    <property type="project" value="UniProtKB-KW"/>
</dbReference>
<dbReference type="GO" id="GO:0071897">
    <property type="term" value="P:DNA biosynthetic process"/>
    <property type="evidence" value="ECO:0007669"/>
    <property type="project" value="InterPro"/>
</dbReference>
<dbReference type="Gene3D" id="1.10.3260.10">
    <property type="entry name" value="DNA ligase, ATP-dependent, N-terminal domain"/>
    <property type="match status" value="1"/>
</dbReference>
<dbReference type="PROSITE" id="PS50160">
    <property type="entry name" value="DNA_LIGASE_A3"/>
    <property type="match status" value="1"/>
</dbReference>
<dbReference type="InterPro" id="IPR012310">
    <property type="entry name" value="DNA_ligase_ATP-dep_cent"/>
</dbReference>
<dbReference type="GO" id="GO:0006260">
    <property type="term" value="P:DNA replication"/>
    <property type="evidence" value="ECO:0007669"/>
    <property type="project" value="UniProtKB-KW"/>
</dbReference>
<comment type="function">
    <text evidence="13">DNA ligase that seals nicks in double-stranded DNA during DNA replication, DNA recombination and DNA repair.</text>
</comment>
<dbReference type="InterPro" id="IPR016059">
    <property type="entry name" value="DNA_ligase_ATP-dep_CS"/>
</dbReference>
<feature type="domain" description="ATP-dependent DNA ligase family profile" evidence="16">
    <location>
        <begin position="295"/>
        <end position="406"/>
    </location>
</feature>
<keyword evidence="4" id="KW-0479">Metal-binding</keyword>
<keyword evidence="9 14" id="KW-0233">DNA recombination</keyword>
<keyword evidence="3" id="KW-0235">DNA replication</keyword>
<dbReference type="NCBIfam" id="NF002868">
    <property type="entry name" value="PRK03180.1"/>
    <property type="match status" value="1"/>
</dbReference>
<dbReference type="Gene3D" id="2.40.50.140">
    <property type="entry name" value="Nucleic acid-binding proteins"/>
    <property type="match status" value="1"/>
</dbReference>
<evidence type="ECO:0000256" key="12">
    <source>
        <dbReference type="ARBA" id="ARBA00034003"/>
    </source>
</evidence>
<gene>
    <name evidence="17" type="ORF">BJ983_005442</name>
</gene>
<keyword evidence="6 14" id="KW-0227">DNA damage</keyword>
<evidence type="ECO:0000313" key="18">
    <source>
        <dbReference type="Proteomes" id="UP000535890"/>
    </source>
</evidence>
<dbReference type="GO" id="GO:0005524">
    <property type="term" value="F:ATP binding"/>
    <property type="evidence" value="ECO:0007669"/>
    <property type="project" value="UniProtKB-KW"/>
</dbReference>
<dbReference type="Pfam" id="PF01068">
    <property type="entry name" value="DNA_ligase_A_M"/>
    <property type="match status" value="1"/>
</dbReference>
<dbReference type="Proteomes" id="UP000535890">
    <property type="component" value="Unassembled WGS sequence"/>
</dbReference>
<evidence type="ECO:0000256" key="8">
    <source>
        <dbReference type="ARBA" id="ARBA00022842"/>
    </source>
</evidence>
<organism evidence="17 18">
    <name type="scientific">Actinomycetospora corticicola</name>
    <dbReference type="NCBI Taxonomy" id="663602"/>
    <lineage>
        <taxon>Bacteria</taxon>
        <taxon>Bacillati</taxon>
        <taxon>Actinomycetota</taxon>
        <taxon>Actinomycetes</taxon>
        <taxon>Pseudonocardiales</taxon>
        <taxon>Pseudonocardiaceae</taxon>
        <taxon>Actinomycetospora</taxon>
    </lineage>
</organism>
<dbReference type="Pfam" id="PF04679">
    <property type="entry name" value="DNA_ligase_A_C"/>
    <property type="match status" value="1"/>
</dbReference>
<dbReference type="InterPro" id="IPR012309">
    <property type="entry name" value="DNA_ligase_ATP-dep_C"/>
</dbReference>
<dbReference type="CDD" id="cd07901">
    <property type="entry name" value="Adenylation_DNA_ligase_Arch_LigB"/>
    <property type="match status" value="1"/>
</dbReference>
<evidence type="ECO:0000256" key="7">
    <source>
        <dbReference type="ARBA" id="ARBA00022840"/>
    </source>
</evidence>
<dbReference type="GO" id="GO:0003677">
    <property type="term" value="F:DNA binding"/>
    <property type="evidence" value="ECO:0007669"/>
    <property type="project" value="InterPro"/>
</dbReference>
<dbReference type="SUPFAM" id="SSF117018">
    <property type="entry name" value="ATP-dependent DNA ligase DNA-binding domain"/>
    <property type="match status" value="1"/>
</dbReference>
<dbReference type="InterPro" id="IPR050191">
    <property type="entry name" value="ATP-dep_DNA_ligase"/>
</dbReference>
<sequence>MLFARVVATSAEVGATRSRKAKTAALAAVLADAAPGEVAPVTAWLAGFMRQGRTGIGWRTLSGVEVSPADEPSLSVPDVEAALDRLAALAGSGTGVGARRSAELSALLGAATADEGRFLVRLLGGELRQGALEGLMVEAVAAAAEVPADVVRRAFMLSGQLPETAWTALGSEDPVAALEAVGLEVMRPVRPMLASPGDSLEDTLADLGSEIVVEHKLDGARIQVHRRGDEVRVWSRTLHEITDAVPEIVALTRELPVDTVVLDGETLAVAEDGRPRAFQESMKGLGNGAMQPWYFDCLHRDGRDLVDEPLETRRRELAEIVGDRVIPSVLRPTPERAAEAIREALAAGQEGSMVKALDSTYTAGRRGKAWQKIKPSHTFDLVVLACEWGSGRRRGWLSNIHLGARTDDGFVMVGKTFKGMTDETLRWQTETFPQYETSRDASTVYLRPEIVVEIELDGVQTSTRYPGGVALRFARVVRYRDDKPLAETDTLDTLRALRR</sequence>